<evidence type="ECO:0008006" key="4">
    <source>
        <dbReference type="Google" id="ProtNLM"/>
    </source>
</evidence>
<dbReference type="EMBL" id="JBHRYN010000012">
    <property type="protein sequence ID" value="MFC3702057.1"/>
    <property type="molecule type" value="Genomic_DNA"/>
</dbReference>
<evidence type="ECO:0000313" key="2">
    <source>
        <dbReference type="EMBL" id="MFC3702057.1"/>
    </source>
</evidence>
<accession>A0ABV7WS84</accession>
<sequence>MPTLKQLDTAFNDLWLNTEQLPTLLDKWQEMVSEHLSTLGDNKEDLDAFEERMIFWHAVLEENRSLIQAHQATLKETIKTGEPSPKKDEQTRAYRKN</sequence>
<gene>
    <name evidence="2" type="ORF">ACFOND_10425</name>
</gene>
<proteinExistence type="predicted"/>
<name>A0ABV7WS84_9GAMM</name>
<reference evidence="3" key="1">
    <citation type="journal article" date="2019" name="Int. J. Syst. Evol. Microbiol.">
        <title>The Global Catalogue of Microorganisms (GCM) 10K type strain sequencing project: providing services to taxonomists for standard genome sequencing and annotation.</title>
        <authorList>
            <consortium name="The Broad Institute Genomics Platform"/>
            <consortium name="The Broad Institute Genome Sequencing Center for Infectious Disease"/>
            <person name="Wu L."/>
            <person name="Ma J."/>
        </authorList>
    </citation>
    <scope>NUCLEOTIDE SEQUENCE [LARGE SCALE GENOMIC DNA]</scope>
    <source>
        <strain evidence="3">CECT 8288</strain>
    </source>
</reference>
<feature type="region of interest" description="Disordered" evidence="1">
    <location>
        <begin position="76"/>
        <end position="97"/>
    </location>
</feature>
<comment type="caution">
    <text evidence="2">The sequence shown here is derived from an EMBL/GenBank/DDBJ whole genome shotgun (WGS) entry which is preliminary data.</text>
</comment>
<evidence type="ECO:0000256" key="1">
    <source>
        <dbReference type="SAM" id="MobiDB-lite"/>
    </source>
</evidence>
<dbReference type="Proteomes" id="UP001595710">
    <property type="component" value="Unassembled WGS sequence"/>
</dbReference>
<organism evidence="2 3">
    <name type="scientific">Reinekea marina</name>
    <dbReference type="NCBI Taxonomy" id="1310421"/>
    <lineage>
        <taxon>Bacteria</taxon>
        <taxon>Pseudomonadati</taxon>
        <taxon>Pseudomonadota</taxon>
        <taxon>Gammaproteobacteria</taxon>
        <taxon>Oceanospirillales</taxon>
        <taxon>Saccharospirillaceae</taxon>
        <taxon>Reinekea</taxon>
    </lineage>
</organism>
<dbReference type="RefSeq" id="WP_290281635.1">
    <property type="nucleotide sequence ID" value="NZ_JAUFQI010000001.1"/>
</dbReference>
<keyword evidence="3" id="KW-1185">Reference proteome</keyword>
<protein>
    <recommendedName>
        <fullName evidence="4">Protein FliT</fullName>
    </recommendedName>
</protein>
<evidence type="ECO:0000313" key="3">
    <source>
        <dbReference type="Proteomes" id="UP001595710"/>
    </source>
</evidence>